<protein>
    <submittedName>
        <fullName evidence="1">Uncharacterized protein</fullName>
    </submittedName>
</protein>
<gene>
    <name evidence="1" type="ORF">JMUB3870_0609</name>
</gene>
<accession>A0A510JZ60</accession>
<evidence type="ECO:0000313" key="2">
    <source>
        <dbReference type="Proteomes" id="UP000422644"/>
    </source>
</evidence>
<keyword evidence="2" id="KW-1185">Reference proteome</keyword>
<organism evidence="1 2">
    <name type="scientific">Leptotrichia trevisanii</name>
    <dbReference type="NCBI Taxonomy" id="109328"/>
    <lineage>
        <taxon>Bacteria</taxon>
        <taxon>Fusobacteriati</taxon>
        <taxon>Fusobacteriota</taxon>
        <taxon>Fusobacteriia</taxon>
        <taxon>Fusobacteriales</taxon>
        <taxon>Leptotrichiaceae</taxon>
        <taxon>Leptotrichia</taxon>
    </lineage>
</organism>
<sequence>MAINWNFPENNYSEWHGISEAGIETFRGKLFASLAKEICQNSLDAQRIKNIPVGVEFFKLEIETKKIPGYEKLRNALKRCLFSSSDEKARKFFENACEKIEKEKITVLRISDFNTTGLLGSKSTSTKITPWLSLIKSSGISNKTGMSGGSYGIGKSAPFACSELRTIFYTTYDTEGVLATQGVARLISFLIDNDENDKFTQGIGYYGDTDKNTPIFEEIVLDKNFRRKGQTGTDLYIIGFLENKNWEEELVVAILDNFLISIYKRNLIVKINQNVLSQKTLLKNIIDYGINKKKKYQSIWDYYRVLKATDSNEVSAENNENLDQDNQNGENFTNSENEKIKIINDEIDDMDLGNYFVSQDSFQDLGDYELRILYGDFNRQVLMARSNGMKIFDLKNFKSFLHFSAIFTLVGEDINKYFREMETPQHDNWEPDRHSDKNAKNVLRELKKMIRDKIMELGKNKMEDRMDMDGIGEYLPDNTIFVDRKRERERTEKISNKTKNLAVEEIESVPNRKNVNKDIEETNRNITDEKGSFANIEMENEKMPFDKNGEISKRNLQKEFSIMDDEDGIIDIKKIDIVSNVENRVILINKKMRKYKLVILPKKDIEKGSVKISLSGEQASVKAKIRDAYENDDFEKPLRIKQDKIYIEDLKINQKFSLTFILNYSDECSMEVDVYEYRT</sequence>
<dbReference type="OrthoDB" id="1395829at2"/>
<reference evidence="1 2" key="1">
    <citation type="submission" date="2019-07" db="EMBL/GenBank/DDBJ databases">
        <title>Complete Genome Sequence of Leptotrichia trevisanii Strain JMUB3870.</title>
        <authorList>
            <person name="Watanabe S."/>
            <person name="Cui L."/>
        </authorList>
    </citation>
    <scope>NUCLEOTIDE SEQUENCE [LARGE SCALE GENOMIC DNA]</scope>
    <source>
        <strain evidence="1 2">JMUB3870</strain>
    </source>
</reference>
<dbReference type="RefSeq" id="WP_155282450.1">
    <property type="nucleotide sequence ID" value="NZ_AP019831.1"/>
</dbReference>
<dbReference type="EMBL" id="AP019831">
    <property type="protein sequence ID" value="BBM44494.1"/>
    <property type="molecule type" value="Genomic_DNA"/>
</dbReference>
<evidence type="ECO:0000313" key="1">
    <source>
        <dbReference type="EMBL" id="BBM44494.1"/>
    </source>
</evidence>
<proteinExistence type="predicted"/>
<dbReference type="Proteomes" id="UP000422644">
    <property type="component" value="Chromosome"/>
</dbReference>
<name>A0A510JZ60_9FUSO</name>
<dbReference type="AlphaFoldDB" id="A0A510JZ60"/>